<comment type="caution">
    <text evidence="3">The sequence shown here is derived from an EMBL/GenBank/DDBJ whole genome shotgun (WGS) entry which is preliminary data.</text>
</comment>
<gene>
    <name evidence="3" type="ORF">niasHT_016471</name>
</gene>
<dbReference type="EMBL" id="JBICBT010000613">
    <property type="protein sequence ID" value="KAL3107614.1"/>
    <property type="molecule type" value="Genomic_DNA"/>
</dbReference>
<proteinExistence type="predicted"/>
<evidence type="ECO:0000313" key="4">
    <source>
        <dbReference type="Proteomes" id="UP001620626"/>
    </source>
</evidence>
<keyword evidence="2" id="KW-0472">Membrane</keyword>
<feature type="region of interest" description="Disordered" evidence="1">
    <location>
        <begin position="1"/>
        <end position="225"/>
    </location>
</feature>
<evidence type="ECO:0000256" key="1">
    <source>
        <dbReference type="SAM" id="MobiDB-lite"/>
    </source>
</evidence>
<protein>
    <submittedName>
        <fullName evidence="3">Uncharacterized protein</fullName>
    </submittedName>
</protein>
<evidence type="ECO:0000313" key="3">
    <source>
        <dbReference type="EMBL" id="KAL3107614.1"/>
    </source>
</evidence>
<feature type="transmembrane region" description="Helical" evidence="2">
    <location>
        <begin position="635"/>
        <end position="653"/>
    </location>
</feature>
<dbReference type="AlphaFoldDB" id="A0ABD2KXT2"/>
<keyword evidence="2" id="KW-1133">Transmembrane helix</keyword>
<keyword evidence="2" id="KW-0812">Transmembrane</keyword>
<feature type="transmembrane region" description="Helical" evidence="2">
    <location>
        <begin position="410"/>
        <end position="432"/>
    </location>
</feature>
<feature type="compositionally biased region" description="Pro residues" evidence="1">
    <location>
        <begin position="133"/>
        <end position="142"/>
    </location>
</feature>
<reference evidence="3 4" key="1">
    <citation type="submission" date="2024-10" db="EMBL/GenBank/DDBJ databases">
        <authorList>
            <person name="Kim D."/>
        </authorList>
    </citation>
    <scope>NUCLEOTIDE SEQUENCE [LARGE SCALE GENOMIC DNA]</scope>
    <source>
        <strain evidence="3">BH-2024</strain>
    </source>
</reference>
<keyword evidence="4" id="KW-1185">Reference proteome</keyword>
<name>A0ABD2KXT2_9BILA</name>
<feature type="transmembrane region" description="Helical" evidence="2">
    <location>
        <begin position="496"/>
        <end position="513"/>
    </location>
</feature>
<feature type="transmembrane region" description="Helical" evidence="2">
    <location>
        <begin position="701"/>
        <end position="720"/>
    </location>
</feature>
<feature type="compositionally biased region" description="Pro residues" evidence="1">
    <location>
        <begin position="98"/>
        <end position="107"/>
    </location>
</feature>
<feature type="compositionally biased region" description="Pro residues" evidence="1">
    <location>
        <begin position="60"/>
        <end position="69"/>
    </location>
</feature>
<feature type="compositionally biased region" description="Low complexity" evidence="1">
    <location>
        <begin position="8"/>
        <end position="19"/>
    </location>
</feature>
<sequence>MNENRTTQEQQPVVAVVEPSANRPLMGGVGPPPPDNPTDTTIPFLPPEAVGGDHTADQNGPPPPPPPEGPMLMINDGDHPADHGPGIIDGLPTDGQNVPPPPPPPTERPMLINDGDHPADHGPLIIDGQPGQNVPPPPPPTERPMLINDGDHPADHGPLIIDGQPTDGQNVPPPPPPTERPMLINDGDHPADHGPLIIDGQPTDGQNGPPPPSPPIGRMLITGPDDNINGVISNGSTEGLVMAPAPAPMPPQIPPKARPLDNNDGNHMNSGADANGLQGHIVDNHPPPVTTMPSSSLEIIDGITEHYNTTKTTTVMMPKHSMNNFAVDFVAQNATSAPHLGNNTFNMTTTNLAPIDNGFAGHGQASWNTTKTALPLIVGENNDYGNYVKIDQAELVWAKQHENNHNLETAWSGVFLGAAIANVLILVFLLIITRGKRGYFGTRMYTINLTIFAIMQIFLLAWAQPNDCFGLAKIASISTRNFFNKYNAQLMEWSQIVYLSCTTVLIVDCMQRYRGNGAGIGKLRWLLAILILDFIPTVYIFVKGIWFEFVELRPKPLAMYHAVVLVIFVVCATFLKLVVCCVPIIRLCCTRAPEEIVVAADRARAHALREKIMTNRLTASSPMGVPPKPFTLSKLALLLLFVVLTGWTQYTVFSLSMDLHPGGHLNIHEFEKMSKHEGMRKLLQFINKEHLTYTVMNIQQWAALVRPFLEMFFALFLLLIPSIGRKFQIRKIAPGQHDNANGTGNMNNEHLIAAGNFSRPMTASGRLVATAPQMAPIRM</sequence>
<accession>A0ABD2KXT2</accession>
<feature type="transmembrane region" description="Helical" evidence="2">
    <location>
        <begin position="558"/>
        <end position="585"/>
    </location>
</feature>
<organism evidence="3 4">
    <name type="scientific">Heterodera trifolii</name>
    <dbReference type="NCBI Taxonomy" id="157864"/>
    <lineage>
        <taxon>Eukaryota</taxon>
        <taxon>Metazoa</taxon>
        <taxon>Ecdysozoa</taxon>
        <taxon>Nematoda</taxon>
        <taxon>Chromadorea</taxon>
        <taxon>Rhabditida</taxon>
        <taxon>Tylenchina</taxon>
        <taxon>Tylenchomorpha</taxon>
        <taxon>Tylenchoidea</taxon>
        <taxon>Heteroderidae</taxon>
        <taxon>Heteroderinae</taxon>
        <taxon>Heterodera</taxon>
    </lineage>
</organism>
<evidence type="ECO:0000256" key="2">
    <source>
        <dbReference type="SAM" id="Phobius"/>
    </source>
</evidence>
<feature type="transmembrane region" description="Helical" evidence="2">
    <location>
        <begin position="444"/>
        <end position="463"/>
    </location>
</feature>
<dbReference type="Proteomes" id="UP001620626">
    <property type="component" value="Unassembled WGS sequence"/>
</dbReference>
<feature type="transmembrane region" description="Helical" evidence="2">
    <location>
        <begin position="525"/>
        <end position="546"/>
    </location>
</feature>